<dbReference type="GO" id="GO:0005524">
    <property type="term" value="F:ATP binding"/>
    <property type="evidence" value="ECO:0007669"/>
    <property type="project" value="UniProtKB-KW"/>
</dbReference>
<keyword evidence="4 10" id="KW-0808">Transferase</keyword>
<keyword evidence="7" id="KW-0067">ATP-binding</keyword>
<evidence type="ECO:0000313" key="11">
    <source>
        <dbReference type="Proteomes" id="UP000298324"/>
    </source>
</evidence>
<dbReference type="GO" id="GO:0046654">
    <property type="term" value="P:tetrahydrofolate biosynthetic process"/>
    <property type="evidence" value="ECO:0007669"/>
    <property type="project" value="UniProtKB-UniPathway"/>
</dbReference>
<accession>A0A4Y7RI46</accession>
<dbReference type="NCBIfam" id="TIGR01498">
    <property type="entry name" value="folK"/>
    <property type="match status" value="1"/>
</dbReference>
<dbReference type="AlphaFoldDB" id="A0A4Y7RI46"/>
<name>A0A4Y7RI46_9FIRM</name>
<dbReference type="RefSeq" id="WP_190240001.1">
    <property type="nucleotide sequence ID" value="NZ_QFGA01000001.1"/>
</dbReference>
<dbReference type="GO" id="GO:0046656">
    <property type="term" value="P:folic acid biosynthetic process"/>
    <property type="evidence" value="ECO:0007669"/>
    <property type="project" value="UniProtKB-KW"/>
</dbReference>
<evidence type="ECO:0000313" key="10">
    <source>
        <dbReference type="EMBL" id="TEB08372.1"/>
    </source>
</evidence>
<dbReference type="PANTHER" id="PTHR43071">
    <property type="entry name" value="2-AMINO-4-HYDROXY-6-HYDROXYMETHYLDIHYDROPTERIDINE PYROPHOSPHOKINASE"/>
    <property type="match status" value="1"/>
</dbReference>
<dbReference type="EMBL" id="QFGA01000001">
    <property type="protein sequence ID" value="TEB08372.1"/>
    <property type="molecule type" value="Genomic_DNA"/>
</dbReference>
<evidence type="ECO:0000256" key="2">
    <source>
        <dbReference type="ARBA" id="ARBA00005051"/>
    </source>
</evidence>
<dbReference type="InterPro" id="IPR035907">
    <property type="entry name" value="Hppk_sf"/>
</dbReference>
<dbReference type="SUPFAM" id="SSF55083">
    <property type="entry name" value="6-hydroxymethyl-7,8-dihydropterin pyrophosphokinase, HPPK"/>
    <property type="match status" value="1"/>
</dbReference>
<reference evidence="10 11" key="1">
    <citation type="journal article" date="2018" name="Environ. Microbiol.">
        <title>Novel energy conservation strategies and behaviour of Pelotomaculum schinkii driving syntrophic propionate catabolism.</title>
        <authorList>
            <person name="Hidalgo-Ahumada C.A.P."/>
            <person name="Nobu M.K."/>
            <person name="Narihiro T."/>
            <person name="Tamaki H."/>
            <person name="Liu W.T."/>
            <person name="Kamagata Y."/>
            <person name="Stams A.J.M."/>
            <person name="Imachi H."/>
            <person name="Sousa D.Z."/>
        </authorList>
    </citation>
    <scope>NUCLEOTIDE SEQUENCE [LARGE SCALE GENOMIC DNA]</scope>
    <source>
        <strain evidence="10 11">HH</strain>
    </source>
</reference>
<dbReference type="GO" id="GO:0016301">
    <property type="term" value="F:kinase activity"/>
    <property type="evidence" value="ECO:0007669"/>
    <property type="project" value="UniProtKB-KW"/>
</dbReference>
<organism evidence="10 11">
    <name type="scientific">Pelotomaculum schinkii</name>
    <dbReference type="NCBI Taxonomy" id="78350"/>
    <lineage>
        <taxon>Bacteria</taxon>
        <taxon>Bacillati</taxon>
        <taxon>Bacillota</taxon>
        <taxon>Clostridia</taxon>
        <taxon>Eubacteriales</taxon>
        <taxon>Desulfotomaculaceae</taxon>
        <taxon>Pelotomaculum</taxon>
    </lineage>
</organism>
<gene>
    <name evidence="10" type="primary">folK</name>
    <name evidence="10" type="ORF">Psch_01935</name>
</gene>
<evidence type="ECO:0000256" key="8">
    <source>
        <dbReference type="ARBA" id="ARBA00022909"/>
    </source>
</evidence>
<keyword evidence="11" id="KW-1185">Reference proteome</keyword>
<evidence type="ECO:0000256" key="7">
    <source>
        <dbReference type="ARBA" id="ARBA00022840"/>
    </source>
</evidence>
<evidence type="ECO:0000259" key="9">
    <source>
        <dbReference type="PROSITE" id="PS00794"/>
    </source>
</evidence>
<feature type="domain" description="7,8-dihydro-6-hydroxymethylpterin-pyrophosphokinase" evidence="9">
    <location>
        <begin position="97"/>
        <end position="108"/>
    </location>
</feature>
<comment type="catalytic activity">
    <reaction evidence="1">
        <text>6-hydroxymethyl-7,8-dihydropterin + ATP = (7,8-dihydropterin-6-yl)methyl diphosphate + AMP + H(+)</text>
        <dbReference type="Rhea" id="RHEA:11412"/>
        <dbReference type="ChEBI" id="CHEBI:15378"/>
        <dbReference type="ChEBI" id="CHEBI:30616"/>
        <dbReference type="ChEBI" id="CHEBI:44841"/>
        <dbReference type="ChEBI" id="CHEBI:72950"/>
        <dbReference type="ChEBI" id="CHEBI:456215"/>
        <dbReference type="EC" id="2.7.6.3"/>
    </reaction>
</comment>
<dbReference type="GO" id="GO:0003848">
    <property type="term" value="F:2-amino-4-hydroxy-6-hydroxymethyldihydropteridine diphosphokinase activity"/>
    <property type="evidence" value="ECO:0007669"/>
    <property type="project" value="UniProtKB-EC"/>
</dbReference>
<evidence type="ECO:0000256" key="5">
    <source>
        <dbReference type="ARBA" id="ARBA00022741"/>
    </source>
</evidence>
<evidence type="ECO:0000256" key="3">
    <source>
        <dbReference type="ARBA" id="ARBA00013253"/>
    </source>
</evidence>
<dbReference type="PANTHER" id="PTHR43071:SF1">
    <property type="entry name" value="2-AMINO-4-HYDROXY-6-HYDROXYMETHYLDIHYDROPTERIDINE PYROPHOSPHOKINASE"/>
    <property type="match status" value="1"/>
</dbReference>
<dbReference type="PROSITE" id="PS00794">
    <property type="entry name" value="HPPK"/>
    <property type="match status" value="1"/>
</dbReference>
<dbReference type="InterPro" id="IPR000550">
    <property type="entry name" value="Hppk"/>
</dbReference>
<evidence type="ECO:0000256" key="4">
    <source>
        <dbReference type="ARBA" id="ARBA00022679"/>
    </source>
</evidence>
<keyword evidence="6 10" id="KW-0418">Kinase</keyword>
<dbReference type="EC" id="2.7.6.3" evidence="3"/>
<dbReference type="Pfam" id="PF01288">
    <property type="entry name" value="HPPK"/>
    <property type="match status" value="1"/>
</dbReference>
<evidence type="ECO:0000256" key="6">
    <source>
        <dbReference type="ARBA" id="ARBA00022777"/>
    </source>
</evidence>
<comment type="pathway">
    <text evidence="2">Cofactor biosynthesis; tetrahydrofolate biosynthesis; 2-amino-4-hydroxy-6-hydroxymethyl-7,8-dihydropteridine diphosphate from 7,8-dihydroneopterin triphosphate: step 4/4.</text>
</comment>
<comment type="caution">
    <text evidence="10">The sequence shown here is derived from an EMBL/GenBank/DDBJ whole genome shotgun (WGS) entry which is preliminary data.</text>
</comment>
<keyword evidence="5" id="KW-0547">Nucleotide-binding</keyword>
<dbReference type="UniPathway" id="UPA00077">
    <property type="reaction ID" value="UER00155"/>
</dbReference>
<dbReference type="Gene3D" id="3.30.70.560">
    <property type="entry name" value="7,8-Dihydro-6-hydroxymethylpterin-pyrophosphokinase HPPK"/>
    <property type="match status" value="1"/>
</dbReference>
<evidence type="ECO:0000256" key="1">
    <source>
        <dbReference type="ARBA" id="ARBA00000198"/>
    </source>
</evidence>
<proteinExistence type="predicted"/>
<sequence length="172" mass="19063">MPEEQTEHTEHTAYIGLGSNMGDKRANLEKALELLGSIPGVQLKRVASYYRTAPLGGPVQDWYLNTVAEVITVLEPHRLLAALLKTEEELGRVRTIRWGPRTIDLDLLLYGRREICDAALTLPHPRMTGRAFVMAPLAELAPGLILQGKTAVELAGELARSQSIEKLDSTYY</sequence>
<keyword evidence="8" id="KW-0289">Folate biosynthesis</keyword>
<dbReference type="Proteomes" id="UP000298324">
    <property type="component" value="Unassembled WGS sequence"/>
</dbReference>
<dbReference type="CDD" id="cd00483">
    <property type="entry name" value="HPPK"/>
    <property type="match status" value="1"/>
</dbReference>
<protein>
    <recommendedName>
        <fullName evidence="3">2-amino-4-hydroxy-6-hydroxymethyldihydropteridine diphosphokinase</fullName>
        <ecNumber evidence="3">2.7.6.3</ecNumber>
    </recommendedName>
</protein>